<reference evidence="1 2" key="1">
    <citation type="journal article" date="2016" name="Mol. Biol. Evol.">
        <title>Comparative Genomics of Early-Diverging Mushroom-Forming Fungi Provides Insights into the Origins of Lignocellulose Decay Capabilities.</title>
        <authorList>
            <person name="Nagy L.G."/>
            <person name="Riley R."/>
            <person name="Tritt A."/>
            <person name="Adam C."/>
            <person name="Daum C."/>
            <person name="Floudas D."/>
            <person name="Sun H."/>
            <person name="Yadav J.S."/>
            <person name="Pangilinan J."/>
            <person name="Larsson K.H."/>
            <person name="Matsuura K."/>
            <person name="Barry K."/>
            <person name="Labutti K."/>
            <person name="Kuo R."/>
            <person name="Ohm R.A."/>
            <person name="Bhattacharya S.S."/>
            <person name="Shirouzu T."/>
            <person name="Yoshinaga Y."/>
            <person name="Martin F.M."/>
            <person name="Grigoriev I.V."/>
            <person name="Hibbett D.S."/>
        </authorList>
    </citation>
    <scope>NUCLEOTIDE SEQUENCE [LARGE SCALE GENOMIC DNA]</scope>
    <source>
        <strain evidence="1 2">HHB10207 ss-3</strain>
    </source>
</reference>
<dbReference type="Proteomes" id="UP000076798">
    <property type="component" value="Unassembled WGS sequence"/>
</dbReference>
<organism evidence="1 2">
    <name type="scientific">Sistotremastrum suecicum HHB10207 ss-3</name>
    <dbReference type="NCBI Taxonomy" id="1314776"/>
    <lineage>
        <taxon>Eukaryota</taxon>
        <taxon>Fungi</taxon>
        <taxon>Dikarya</taxon>
        <taxon>Basidiomycota</taxon>
        <taxon>Agaricomycotina</taxon>
        <taxon>Agaricomycetes</taxon>
        <taxon>Sistotremastrales</taxon>
        <taxon>Sistotremastraceae</taxon>
        <taxon>Sistotremastrum</taxon>
    </lineage>
</organism>
<sequence>MPLCFVRPLSLVGALSRLRLPPIHYVTLLSGHILNLTANSIHVQSSYSLFDRIFEL</sequence>
<keyword evidence="2" id="KW-1185">Reference proteome</keyword>
<evidence type="ECO:0000313" key="2">
    <source>
        <dbReference type="Proteomes" id="UP000076798"/>
    </source>
</evidence>
<gene>
    <name evidence="1" type="ORF">SISSUDRAFT_1040014</name>
</gene>
<accession>A0A166IAS1</accession>
<proteinExistence type="predicted"/>
<dbReference type="AlphaFoldDB" id="A0A166IAS1"/>
<name>A0A166IAS1_9AGAM</name>
<protein>
    <submittedName>
        <fullName evidence="1">Uncharacterized protein</fullName>
    </submittedName>
</protein>
<evidence type="ECO:0000313" key="1">
    <source>
        <dbReference type="EMBL" id="KZT43571.1"/>
    </source>
</evidence>
<dbReference type="EMBL" id="KV428007">
    <property type="protein sequence ID" value="KZT43571.1"/>
    <property type="molecule type" value="Genomic_DNA"/>
</dbReference>